<dbReference type="AlphaFoldDB" id="A0A7S3LKW7"/>
<accession>A0A7S3LKW7</accession>
<proteinExistence type="predicted"/>
<dbReference type="Gene3D" id="3.40.50.10140">
    <property type="entry name" value="Toll/interleukin-1 receptor homology (TIR) domain"/>
    <property type="match status" value="1"/>
</dbReference>
<sequence length="360" mass="40005">MASTKKEAKTVTGQDYDAMISFHVGTMKESAETLKTYLQEILGFKVFICTELKGGEMFRDEIVRAVKNCKYFIILMNEEWASSGECEDEYSLAKRLNLTSHERGITKRDAAREPIMVPIAFPNLSWDKHYHVELLAAVSNFIVHSSSSLSQGSNTTLETVVKSIDSGSSIKTGTEGDTTSSASFENQFDQLSALLSQAANMISPLKHKLQESGRFSSDSNSYELSKRFLGITKGFVKNSETTFSVELDVENIDENSGDCQGQVIYRVLSVKSDGSKTGKELLKKVKTEAHLQWEGNFNQDTGLLKAVETNVKSDDTGLLKTVFAKRSEYRLMLANQNSQLLGTLSGLENKWDIAFRAKAF</sequence>
<evidence type="ECO:0000313" key="2">
    <source>
        <dbReference type="EMBL" id="CAE0433209.1"/>
    </source>
</evidence>
<name>A0A7S3LKW7_9STRA</name>
<dbReference type="EMBL" id="HBIN01004942">
    <property type="protein sequence ID" value="CAE0433209.1"/>
    <property type="molecule type" value="Transcribed_RNA"/>
</dbReference>
<dbReference type="InterPro" id="IPR035897">
    <property type="entry name" value="Toll_tir_struct_dom_sf"/>
</dbReference>
<reference evidence="2" key="1">
    <citation type="submission" date="2021-01" db="EMBL/GenBank/DDBJ databases">
        <authorList>
            <person name="Corre E."/>
            <person name="Pelletier E."/>
            <person name="Niang G."/>
            <person name="Scheremetjew M."/>
            <person name="Finn R."/>
            <person name="Kale V."/>
            <person name="Holt S."/>
            <person name="Cochrane G."/>
            <person name="Meng A."/>
            <person name="Brown T."/>
            <person name="Cohen L."/>
        </authorList>
    </citation>
    <scope>NUCLEOTIDE SEQUENCE</scope>
    <source>
        <strain evidence="2">GSBS06</strain>
    </source>
</reference>
<gene>
    <name evidence="2" type="ORF">ASTO00021_LOCUS3530</name>
</gene>
<organism evidence="2">
    <name type="scientific">Aplanochytrium stocchinoi</name>
    <dbReference type="NCBI Taxonomy" id="215587"/>
    <lineage>
        <taxon>Eukaryota</taxon>
        <taxon>Sar</taxon>
        <taxon>Stramenopiles</taxon>
        <taxon>Bigyra</taxon>
        <taxon>Labyrinthulomycetes</taxon>
        <taxon>Thraustochytrida</taxon>
        <taxon>Thraustochytriidae</taxon>
        <taxon>Aplanochytrium</taxon>
    </lineage>
</organism>
<dbReference type="InterPro" id="IPR000157">
    <property type="entry name" value="TIR_dom"/>
</dbReference>
<evidence type="ECO:0000259" key="1">
    <source>
        <dbReference type="Pfam" id="PF13676"/>
    </source>
</evidence>
<dbReference type="GO" id="GO:0007165">
    <property type="term" value="P:signal transduction"/>
    <property type="evidence" value="ECO:0007669"/>
    <property type="project" value="InterPro"/>
</dbReference>
<protein>
    <recommendedName>
        <fullName evidence="1">TIR domain-containing protein</fullName>
    </recommendedName>
</protein>
<feature type="domain" description="TIR" evidence="1">
    <location>
        <begin position="20"/>
        <end position="99"/>
    </location>
</feature>
<dbReference type="SUPFAM" id="SSF52200">
    <property type="entry name" value="Toll/Interleukin receptor TIR domain"/>
    <property type="match status" value="1"/>
</dbReference>
<dbReference type="Pfam" id="PF13676">
    <property type="entry name" value="TIR_2"/>
    <property type="match status" value="1"/>
</dbReference>